<dbReference type="EMBL" id="CP000116">
    <property type="protein sequence ID" value="AAZ98549.1"/>
    <property type="molecule type" value="Genomic_DNA"/>
</dbReference>
<evidence type="ECO:0000256" key="8">
    <source>
        <dbReference type="SAM" id="SignalP"/>
    </source>
</evidence>
<dbReference type="STRING" id="292415.Tbd_2596"/>
<dbReference type="AlphaFoldDB" id="Q3SFQ7"/>
<protein>
    <submittedName>
        <fullName evidence="9">Long chain fatty acid transport protein</fullName>
    </submittedName>
</protein>
<comment type="similarity">
    <text evidence="2">Belongs to the OmpP1/FadL family.</text>
</comment>
<gene>
    <name evidence="9" type="ordered locus">Tbd_2596</name>
</gene>
<comment type="subcellular location">
    <subcellularLocation>
        <location evidence="1">Cell outer membrane</location>
        <topology evidence="1">Multi-pass membrane protein</topology>
    </subcellularLocation>
</comment>
<evidence type="ECO:0000313" key="10">
    <source>
        <dbReference type="Proteomes" id="UP000008291"/>
    </source>
</evidence>
<keyword evidence="10" id="KW-1185">Reference proteome</keyword>
<dbReference type="GO" id="GO:0015483">
    <property type="term" value="F:long-chain fatty acid transporting porin activity"/>
    <property type="evidence" value="ECO:0007669"/>
    <property type="project" value="TreeGrafter"/>
</dbReference>
<proteinExistence type="inferred from homology"/>
<reference evidence="9 10" key="1">
    <citation type="journal article" date="2006" name="J. Bacteriol.">
        <title>The genome sequence of the obligately chemolithoautotrophic, facultatively anaerobic bacterium Thiobacillus denitrificans.</title>
        <authorList>
            <person name="Beller H.R."/>
            <person name="Chain P.S."/>
            <person name="Letain T.E."/>
            <person name="Chakicherla A."/>
            <person name="Larimer F.W."/>
            <person name="Richardson P.M."/>
            <person name="Coleman M.A."/>
            <person name="Wood A.P."/>
            <person name="Kelly D.P."/>
        </authorList>
    </citation>
    <scope>NUCLEOTIDE SEQUENCE [LARGE SCALE GENOMIC DNA]</scope>
    <source>
        <strain evidence="9 10">ATCC 25259</strain>
    </source>
</reference>
<sequence>MSLCFKRLAASLALAAAGGAAHAAGYALIEQNASGLGNAYAGQAAAASDASTIYFNPAGMTRLPDRQIVVAGHLIKPRAEFSGTSSAGVTGGQGGDAGDWAFVPNAYVAMRLTPDLHLGLGLNSPFGLKTEYEPEWIGRYQAIESELKTINLNPSVAYKLSETFSVGAGLNIQWIEATLTHRQPLGPPPFPAPLLKIKGDDYGWGYNLGALWQATPATRIGVSYRSEVDYTLEGTSSTSDPVVNPLNGPVTAEVTLPDSASLSLFHTLSPQWDLLADVSWTGWSDFDDLPIRGTVDSTTIENWSDSLRYSLGATWHANEKWSLRGGIAYDEAPVSDRYRTPRIPDGARTWVALGGQYRVSKRSALDFGYAHLFVNDPGLQPSTTTLDGEYDSAVDIVSAQFTLNF</sequence>
<dbReference type="OrthoDB" id="19849at2"/>
<keyword evidence="3" id="KW-1134">Transmembrane beta strand</keyword>
<keyword evidence="6" id="KW-0472">Membrane</keyword>
<evidence type="ECO:0000256" key="6">
    <source>
        <dbReference type="ARBA" id="ARBA00023136"/>
    </source>
</evidence>
<evidence type="ECO:0000256" key="5">
    <source>
        <dbReference type="ARBA" id="ARBA00022729"/>
    </source>
</evidence>
<dbReference type="InterPro" id="IPR005017">
    <property type="entry name" value="OMPP1/FadL/TodX"/>
</dbReference>
<dbReference type="PANTHER" id="PTHR35093">
    <property type="entry name" value="OUTER MEMBRANE PROTEIN NMB0088-RELATED"/>
    <property type="match status" value="1"/>
</dbReference>
<dbReference type="Proteomes" id="UP000008291">
    <property type="component" value="Chromosome"/>
</dbReference>
<name>Q3SFQ7_THIDA</name>
<keyword evidence="7" id="KW-0998">Cell outer membrane</keyword>
<evidence type="ECO:0000256" key="3">
    <source>
        <dbReference type="ARBA" id="ARBA00022452"/>
    </source>
</evidence>
<feature type="signal peptide" evidence="8">
    <location>
        <begin position="1"/>
        <end position="23"/>
    </location>
</feature>
<dbReference type="Pfam" id="PF03349">
    <property type="entry name" value="Toluene_X"/>
    <property type="match status" value="1"/>
</dbReference>
<feature type="chain" id="PRO_5004228746" evidence="8">
    <location>
        <begin position="24"/>
        <end position="405"/>
    </location>
</feature>
<evidence type="ECO:0000313" key="9">
    <source>
        <dbReference type="EMBL" id="AAZ98549.1"/>
    </source>
</evidence>
<dbReference type="HOGENOM" id="CLU_035981_0_1_4"/>
<evidence type="ECO:0000256" key="7">
    <source>
        <dbReference type="ARBA" id="ARBA00023237"/>
    </source>
</evidence>
<keyword evidence="4" id="KW-0812">Transmembrane</keyword>
<evidence type="ECO:0000256" key="2">
    <source>
        <dbReference type="ARBA" id="ARBA00008163"/>
    </source>
</evidence>
<dbReference type="SUPFAM" id="SSF56935">
    <property type="entry name" value="Porins"/>
    <property type="match status" value="1"/>
</dbReference>
<dbReference type="PANTHER" id="PTHR35093:SF3">
    <property type="entry name" value="LONG-CHAIN FATTY ACID TRANSPORT PROTEIN"/>
    <property type="match status" value="1"/>
</dbReference>
<dbReference type="GO" id="GO:0009279">
    <property type="term" value="C:cell outer membrane"/>
    <property type="evidence" value="ECO:0007669"/>
    <property type="project" value="UniProtKB-SubCell"/>
</dbReference>
<evidence type="ECO:0000256" key="4">
    <source>
        <dbReference type="ARBA" id="ARBA00022692"/>
    </source>
</evidence>
<dbReference type="KEGG" id="tbd:Tbd_2596"/>
<accession>Q3SFQ7</accession>
<dbReference type="RefSeq" id="WP_011313108.1">
    <property type="nucleotide sequence ID" value="NC_007404.1"/>
</dbReference>
<evidence type="ECO:0000256" key="1">
    <source>
        <dbReference type="ARBA" id="ARBA00004571"/>
    </source>
</evidence>
<keyword evidence="5 8" id="KW-0732">Signal</keyword>
<dbReference type="eggNOG" id="COG2067">
    <property type="taxonomic scope" value="Bacteria"/>
</dbReference>
<dbReference type="Gene3D" id="2.40.160.60">
    <property type="entry name" value="Outer membrane protein transport protein (OMPP1/FadL/TodX)"/>
    <property type="match status" value="1"/>
</dbReference>
<organism evidence="9 10">
    <name type="scientific">Thiobacillus denitrificans (strain ATCC 25259 / T1)</name>
    <dbReference type="NCBI Taxonomy" id="292415"/>
    <lineage>
        <taxon>Bacteria</taxon>
        <taxon>Pseudomonadati</taxon>
        <taxon>Pseudomonadota</taxon>
        <taxon>Betaproteobacteria</taxon>
        <taxon>Nitrosomonadales</taxon>
        <taxon>Thiobacillaceae</taxon>
        <taxon>Thiobacillus</taxon>
    </lineage>
</organism>